<reference evidence="2 3" key="1">
    <citation type="submission" date="2014-03" db="EMBL/GenBank/DDBJ databases">
        <title>Genomics of Bifidobacteria.</title>
        <authorList>
            <person name="Ventura M."/>
            <person name="Milani C."/>
            <person name="Lugli G.A."/>
        </authorList>
    </citation>
    <scope>NUCLEOTIDE SEQUENCE [LARGE SCALE GENOMIC DNA]</scope>
    <source>
        <strain evidence="2 3">DSM 23969</strain>
    </source>
</reference>
<evidence type="ECO:0000313" key="2">
    <source>
        <dbReference type="EMBL" id="KFI52460.1"/>
    </source>
</evidence>
<evidence type="ECO:0000313" key="3">
    <source>
        <dbReference type="Proteomes" id="UP000029108"/>
    </source>
</evidence>
<evidence type="ECO:0000259" key="1">
    <source>
        <dbReference type="Pfam" id="PF13354"/>
    </source>
</evidence>
<keyword evidence="3" id="KW-1185">Reference proteome</keyword>
<dbReference type="Proteomes" id="UP000029108">
    <property type="component" value="Unassembled WGS sequence"/>
</dbReference>
<dbReference type="AlphaFoldDB" id="A0A087A110"/>
<dbReference type="Pfam" id="PF13354">
    <property type="entry name" value="Beta-lactamase2"/>
    <property type="match status" value="1"/>
</dbReference>
<accession>A0A087A110</accession>
<dbReference type="GO" id="GO:0008800">
    <property type="term" value="F:beta-lactamase activity"/>
    <property type="evidence" value="ECO:0007669"/>
    <property type="project" value="InterPro"/>
</dbReference>
<sequence>MQEPVRMSFTLRDAEGNVLRSYHGDRRYYAASTMKLVVGLAVLRLVDAGAIRLDDVRPATHVYESAVGGTFGFDPDDVDPGFPAEGEPITVRDLFEIMIDRSCNEATNMLIAMTGYDALAATCALCRLRDMHVDRMIGDVAAAKATGIRNEVTTDDLSSLMLQIVRGDHLSRESTLLFRGALSRQQYAVIGPILPAGTPWGSKSGWVDGINHDVAFVGAPDSASLRILSVCTGGYGESQAHEAIRAVTSAVL</sequence>
<gene>
    <name evidence="2" type="ORF">BBIA_0884</name>
</gene>
<dbReference type="PANTHER" id="PTHR35333">
    <property type="entry name" value="BETA-LACTAMASE"/>
    <property type="match status" value="1"/>
</dbReference>
<dbReference type="Gene3D" id="3.40.710.10">
    <property type="entry name" value="DD-peptidase/beta-lactamase superfamily"/>
    <property type="match status" value="1"/>
</dbReference>
<dbReference type="GO" id="GO:0046677">
    <property type="term" value="P:response to antibiotic"/>
    <property type="evidence" value="ECO:0007669"/>
    <property type="project" value="InterPro"/>
</dbReference>
<dbReference type="GO" id="GO:0030655">
    <property type="term" value="P:beta-lactam antibiotic catabolic process"/>
    <property type="evidence" value="ECO:0007669"/>
    <property type="project" value="InterPro"/>
</dbReference>
<dbReference type="EMBL" id="JGYN01000005">
    <property type="protein sequence ID" value="KFI52460.1"/>
    <property type="molecule type" value="Genomic_DNA"/>
</dbReference>
<comment type="caution">
    <text evidence="2">The sequence shown here is derived from an EMBL/GenBank/DDBJ whole genome shotgun (WGS) entry which is preliminary data.</text>
</comment>
<dbReference type="STRING" id="1437608.GCA_000771645_01499"/>
<dbReference type="InterPro" id="IPR045155">
    <property type="entry name" value="Beta-lactam_cat"/>
</dbReference>
<proteinExistence type="predicted"/>
<dbReference type="SUPFAM" id="SSF56601">
    <property type="entry name" value="beta-lactamase/transpeptidase-like"/>
    <property type="match status" value="1"/>
</dbReference>
<feature type="domain" description="Beta-lactamase class A catalytic" evidence="1">
    <location>
        <begin position="10"/>
        <end position="232"/>
    </location>
</feature>
<dbReference type="OrthoDB" id="9775096at2"/>
<dbReference type="PANTHER" id="PTHR35333:SF3">
    <property type="entry name" value="BETA-LACTAMASE-TYPE TRANSPEPTIDASE FOLD CONTAINING PROTEIN"/>
    <property type="match status" value="1"/>
</dbReference>
<dbReference type="InterPro" id="IPR000871">
    <property type="entry name" value="Beta-lactam_class-A"/>
</dbReference>
<dbReference type="InterPro" id="IPR012338">
    <property type="entry name" value="Beta-lactam/transpept-like"/>
</dbReference>
<protein>
    <submittedName>
        <fullName evidence="2">Beta-lactamase class A</fullName>
    </submittedName>
</protein>
<organism evidence="2 3">
    <name type="scientific">Bifidobacterium biavatii DSM 23969</name>
    <dbReference type="NCBI Taxonomy" id="1437608"/>
    <lineage>
        <taxon>Bacteria</taxon>
        <taxon>Bacillati</taxon>
        <taxon>Actinomycetota</taxon>
        <taxon>Actinomycetes</taxon>
        <taxon>Bifidobacteriales</taxon>
        <taxon>Bifidobacteriaceae</taxon>
        <taxon>Bifidobacterium</taxon>
    </lineage>
</organism>
<name>A0A087A110_9BIFI</name>
<dbReference type="eggNOG" id="COG2367">
    <property type="taxonomic scope" value="Bacteria"/>
</dbReference>